<dbReference type="eggNOG" id="KOG1383">
    <property type="taxonomic scope" value="Eukaryota"/>
</dbReference>
<dbReference type="InterPro" id="IPR002129">
    <property type="entry name" value="PyrdxlP-dep_de-COase"/>
</dbReference>
<dbReference type="InterPro" id="IPR050477">
    <property type="entry name" value="GrpII_AminoAcid_Decarb"/>
</dbReference>
<evidence type="ECO:0000256" key="7">
    <source>
        <dbReference type="ARBA" id="ARBA00022898"/>
    </source>
</evidence>
<keyword evidence="19" id="KW-1185">Reference proteome</keyword>
<dbReference type="InterPro" id="IPR015421">
    <property type="entry name" value="PyrdxlP-dep_Trfase_major"/>
</dbReference>
<keyword evidence="9" id="KW-1133">Transmembrane helix</keyword>
<dbReference type="HOGENOM" id="CLU_028929_1_0_1"/>
<evidence type="ECO:0000256" key="8">
    <source>
        <dbReference type="ARBA" id="ARBA00022919"/>
    </source>
</evidence>
<evidence type="ECO:0000256" key="16">
    <source>
        <dbReference type="PIRSR" id="PIRSR602129-50"/>
    </source>
</evidence>
<dbReference type="STRING" id="1109443.G4TBD6"/>
<dbReference type="GO" id="GO:0005789">
    <property type="term" value="C:endoplasmic reticulum membrane"/>
    <property type="evidence" value="ECO:0007669"/>
    <property type="project" value="UniProtKB-SubCell"/>
</dbReference>
<dbReference type="EMBL" id="CAFZ01000037">
    <property type="protein sequence ID" value="CCA68629.1"/>
    <property type="molecule type" value="Genomic_DNA"/>
</dbReference>
<comment type="cofactor">
    <cofactor evidence="1 16 17">
        <name>pyridoxal 5'-phosphate</name>
        <dbReference type="ChEBI" id="CHEBI:597326"/>
    </cofactor>
</comment>
<dbReference type="GO" id="GO:0030149">
    <property type="term" value="P:sphingolipid catabolic process"/>
    <property type="evidence" value="ECO:0007669"/>
    <property type="project" value="TreeGrafter"/>
</dbReference>
<evidence type="ECO:0000313" key="18">
    <source>
        <dbReference type="EMBL" id="CCA68629.1"/>
    </source>
</evidence>
<keyword evidence="5" id="KW-0812">Transmembrane</keyword>
<dbReference type="Gene3D" id="6.10.140.2150">
    <property type="match status" value="1"/>
</dbReference>
<dbReference type="GO" id="GO:0030170">
    <property type="term" value="F:pyridoxal phosphate binding"/>
    <property type="evidence" value="ECO:0007669"/>
    <property type="project" value="InterPro"/>
</dbReference>
<organism evidence="18 19">
    <name type="scientific">Serendipita indica (strain DSM 11827)</name>
    <name type="common">Root endophyte fungus</name>
    <name type="synonym">Piriformospora indica</name>
    <dbReference type="NCBI Taxonomy" id="1109443"/>
    <lineage>
        <taxon>Eukaryota</taxon>
        <taxon>Fungi</taxon>
        <taxon>Dikarya</taxon>
        <taxon>Basidiomycota</taxon>
        <taxon>Agaricomycotina</taxon>
        <taxon>Agaricomycetes</taxon>
        <taxon>Sebacinales</taxon>
        <taxon>Serendipitaceae</taxon>
        <taxon>Serendipita</taxon>
    </lineage>
</organism>
<evidence type="ECO:0000256" key="11">
    <source>
        <dbReference type="ARBA" id="ARBA00023136"/>
    </source>
</evidence>
<evidence type="ECO:0000256" key="13">
    <source>
        <dbReference type="ARBA" id="ARBA00038302"/>
    </source>
</evidence>
<evidence type="ECO:0000256" key="1">
    <source>
        <dbReference type="ARBA" id="ARBA00001933"/>
    </source>
</evidence>
<evidence type="ECO:0000256" key="14">
    <source>
        <dbReference type="ARBA" id="ARBA00038965"/>
    </source>
</evidence>
<dbReference type="AlphaFoldDB" id="G4TBD6"/>
<dbReference type="Gene3D" id="3.40.640.10">
    <property type="entry name" value="Type I PLP-dependent aspartate aminotransferase-like (Major domain)"/>
    <property type="match status" value="1"/>
</dbReference>
<keyword evidence="8" id="KW-0746">Sphingolipid metabolism</keyword>
<dbReference type="Pfam" id="PF00282">
    <property type="entry name" value="Pyridoxal_deC"/>
    <property type="match status" value="1"/>
</dbReference>
<evidence type="ECO:0000256" key="12">
    <source>
        <dbReference type="ARBA" id="ARBA00023239"/>
    </source>
</evidence>
<comment type="caution">
    <text evidence="18">The sequence shown here is derived from an EMBL/GenBank/DDBJ whole genome shotgun (WGS) entry which is preliminary data.</text>
</comment>
<keyword evidence="6" id="KW-0256">Endoplasmic reticulum</keyword>
<gene>
    <name evidence="18" type="ORF">PIIN_02494</name>
</gene>
<dbReference type="InParanoid" id="G4TBD6"/>
<evidence type="ECO:0000256" key="6">
    <source>
        <dbReference type="ARBA" id="ARBA00022824"/>
    </source>
</evidence>
<dbReference type="PANTHER" id="PTHR42735">
    <property type="match status" value="1"/>
</dbReference>
<evidence type="ECO:0000256" key="9">
    <source>
        <dbReference type="ARBA" id="ARBA00022989"/>
    </source>
</evidence>
<dbReference type="FunFam" id="3.40.640.10:FF:000020">
    <property type="entry name" value="sphingosine-1-phosphate lyase 1"/>
    <property type="match status" value="1"/>
</dbReference>
<evidence type="ECO:0000313" key="19">
    <source>
        <dbReference type="Proteomes" id="UP000007148"/>
    </source>
</evidence>
<sequence>MSLTLRSQQARAGLTALLQNTSTLSGVKSLFFYYFVLRYVLRVYRHVRGNGARQSVIDFWRYLSLHTMLLSIRYIPAIRKKVESEMAGVREDIRKKLIPEGPKVIRHLSLPAEGKSKDWIVAEMQRMDDESSASGAWKDGKISGAIYHGGEDVEKVIMAALERYCVSNPLHPDVFPAIRKMEAEVVAMCLRMYNHPNGCGVTTSGGTESIIMSCKAHRDWARAMKGITEPEIVMAASAHAAFNKAGHYFNIKIVTIPVDPRTRQININKVKRAINANTIMLVGSAVNFPDGAMDDIPALSQLAQKHKIGLHVDCCLGSFIVPFLEKAGYPTKRFDFRLPGVTAISCDTHKYGFAPKGSSVIMYRDNELRSYQYFVLPDWAGGVYASPAIAGSRPGALIAGTWAVMHYMGEDGYLASCKAIMGAAKRIERAVRTEIPELYVLGTPPASVVAFGSATADVNIHAVGDAMSARGWHLNALVNPPGLHIAVTRLTVNVTEQLIADLKDAVAQVKGKPTGKGNMVTLYGLGSSSPVGHTMVSRVASIFLDTMYVA</sequence>
<dbReference type="InterPro" id="IPR015424">
    <property type="entry name" value="PyrdxlP-dep_Trfase"/>
</dbReference>
<comment type="pathway">
    <text evidence="3">Lipid metabolism; sphingolipid metabolism.</text>
</comment>
<dbReference type="InterPro" id="IPR015422">
    <property type="entry name" value="PyrdxlP-dep_Trfase_small"/>
</dbReference>
<accession>G4TBD6</accession>
<dbReference type="OrthoDB" id="10254570at2759"/>
<reference evidence="18 19" key="1">
    <citation type="journal article" date="2011" name="PLoS Pathog.">
        <title>Endophytic Life Strategies Decoded by Genome and Transcriptome Analyses of the Mutualistic Root Symbiont Piriformospora indica.</title>
        <authorList>
            <person name="Zuccaro A."/>
            <person name="Lahrmann U."/>
            <person name="Guldener U."/>
            <person name="Langen G."/>
            <person name="Pfiffi S."/>
            <person name="Biedenkopf D."/>
            <person name="Wong P."/>
            <person name="Samans B."/>
            <person name="Grimm C."/>
            <person name="Basiewicz M."/>
            <person name="Murat C."/>
            <person name="Martin F."/>
            <person name="Kogel K.H."/>
        </authorList>
    </citation>
    <scope>NUCLEOTIDE SEQUENCE [LARGE SCALE GENOMIC DNA]</scope>
    <source>
        <strain evidence="18 19">DSM 11827</strain>
    </source>
</reference>
<dbReference type="OMA" id="FKDHQFT"/>
<keyword evidence="7 16" id="KW-0663">Pyridoxal phosphate</keyword>
<evidence type="ECO:0000256" key="15">
    <source>
        <dbReference type="ARBA" id="ARBA00042568"/>
    </source>
</evidence>
<evidence type="ECO:0000256" key="3">
    <source>
        <dbReference type="ARBA" id="ARBA00004760"/>
    </source>
</evidence>
<dbReference type="EC" id="4.1.2.27" evidence="14"/>
<evidence type="ECO:0000256" key="5">
    <source>
        <dbReference type="ARBA" id="ARBA00022692"/>
    </source>
</evidence>
<name>G4TBD6_SERID</name>
<keyword evidence="12 17" id="KW-0456">Lyase</keyword>
<comment type="pathway">
    <text evidence="4">Sphingolipid metabolism.</text>
</comment>
<dbReference type="SUPFAM" id="SSF53383">
    <property type="entry name" value="PLP-dependent transferases"/>
    <property type="match status" value="1"/>
</dbReference>
<dbReference type="GO" id="GO:0008117">
    <property type="term" value="F:sphinganine-1-phosphate aldolase activity"/>
    <property type="evidence" value="ECO:0007669"/>
    <property type="project" value="UniProtKB-EC"/>
</dbReference>
<comment type="similarity">
    <text evidence="13">Belongs to the group II decarboxylase family. Sphingosine-1-phosphate lyase subfamily.</text>
</comment>
<evidence type="ECO:0000256" key="2">
    <source>
        <dbReference type="ARBA" id="ARBA00004389"/>
    </source>
</evidence>
<dbReference type="Gene3D" id="3.90.1150.10">
    <property type="entry name" value="Aspartate Aminotransferase, domain 1"/>
    <property type="match status" value="1"/>
</dbReference>
<proteinExistence type="inferred from homology"/>
<comment type="subcellular location">
    <subcellularLocation>
        <location evidence="2">Endoplasmic reticulum membrane</location>
        <topology evidence="2">Single-pass membrane protein</topology>
    </subcellularLocation>
</comment>
<dbReference type="GO" id="GO:0019752">
    <property type="term" value="P:carboxylic acid metabolic process"/>
    <property type="evidence" value="ECO:0007669"/>
    <property type="project" value="InterPro"/>
</dbReference>
<keyword evidence="10" id="KW-0443">Lipid metabolism</keyword>
<keyword evidence="11" id="KW-0472">Membrane</keyword>
<evidence type="ECO:0000256" key="4">
    <source>
        <dbReference type="ARBA" id="ARBA00004991"/>
    </source>
</evidence>
<feature type="modified residue" description="N6-(pyridoxal phosphate)lysine" evidence="16">
    <location>
        <position position="350"/>
    </location>
</feature>
<evidence type="ECO:0000256" key="17">
    <source>
        <dbReference type="RuleBase" id="RU000382"/>
    </source>
</evidence>
<evidence type="ECO:0000256" key="10">
    <source>
        <dbReference type="ARBA" id="ARBA00023098"/>
    </source>
</evidence>
<protein>
    <recommendedName>
        <fullName evidence="14">sphinganine-1-phosphate aldolase</fullName>
        <ecNumber evidence="14">4.1.2.27</ecNumber>
    </recommendedName>
    <alternativeName>
        <fullName evidence="15">Sphingosine-1-phosphate aldolase</fullName>
    </alternativeName>
</protein>
<dbReference type="PANTHER" id="PTHR42735:SF6">
    <property type="entry name" value="SPHINGOSINE-1-PHOSPHATE LYASE 1"/>
    <property type="match status" value="1"/>
</dbReference>
<dbReference type="Proteomes" id="UP000007148">
    <property type="component" value="Unassembled WGS sequence"/>
</dbReference>